<accession>A0A834W5C0</accession>
<dbReference type="EMBL" id="JAAIUW010000012">
    <property type="protein sequence ID" value="KAF7806421.1"/>
    <property type="molecule type" value="Genomic_DNA"/>
</dbReference>
<proteinExistence type="predicted"/>
<comment type="caution">
    <text evidence="2">The sequence shown here is derived from an EMBL/GenBank/DDBJ whole genome shotgun (WGS) entry which is preliminary data.</text>
</comment>
<sequence>MVGGGTNCAAMNEEEGILKD</sequence>
<protein>
    <submittedName>
        <fullName evidence="2">Uncharacterized protein</fullName>
    </submittedName>
</protein>
<organism evidence="2 3">
    <name type="scientific">Senna tora</name>
    <dbReference type="NCBI Taxonomy" id="362788"/>
    <lineage>
        <taxon>Eukaryota</taxon>
        <taxon>Viridiplantae</taxon>
        <taxon>Streptophyta</taxon>
        <taxon>Embryophyta</taxon>
        <taxon>Tracheophyta</taxon>
        <taxon>Spermatophyta</taxon>
        <taxon>Magnoliopsida</taxon>
        <taxon>eudicotyledons</taxon>
        <taxon>Gunneridae</taxon>
        <taxon>Pentapetalae</taxon>
        <taxon>rosids</taxon>
        <taxon>fabids</taxon>
        <taxon>Fabales</taxon>
        <taxon>Fabaceae</taxon>
        <taxon>Caesalpinioideae</taxon>
        <taxon>Cassia clade</taxon>
        <taxon>Senna</taxon>
    </lineage>
</organism>
<evidence type="ECO:0000313" key="2">
    <source>
        <dbReference type="EMBL" id="KAF7806421.1"/>
    </source>
</evidence>
<evidence type="ECO:0000256" key="1">
    <source>
        <dbReference type="SAM" id="MobiDB-lite"/>
    </source>
</evidence>
<keyword evidence="3" id="KW-1185">Reference proteome</keyword>
<evidence type="ECO:0000313" key="3">
    <source>
        <dbReference type="Proteomes" id="UP000634136"/>
    </source>
</evidence>
<reference evidence="2" key="1">
    <citation type="submission" date="2020-09" db="EMBL/GenBank/DDBJ databases">
        <title>Genome-Enabled Discovery of Anthraquinone Biosynthesis in Senna tora.</title>
        <authorList>
            <person name="Kang S.-H."/>
            <person name="Pandey R.P."/>
            <person name="Lee C.-M."/>
            <person name="Sim J.-S."/>
            <person name="Jeong J.-T."/>
            <person name="Choi B.-S."/>
            <person name="Jung M."/>
            <person name="Ginzburg D."/>
            <person name="Zhao K."/>
            <person name="Won S.Y."/>
            <person name="Oh T.-J."/>
            <person name="Yu Y."/>
            <person name="Kim N.-H."/>
            <person name="Lee O.R."/>
            <person name="Lee T.-H."/>
            <person name="Bashyal P."/>
            <person name="Kim T.-S."/>
            <person name="Lee W.-H."/>
            <person name="Kawkins C."/>
            <person name="Kim C.-K."/>
            <person name="Kim J.S."/>
            <person name="Ahn B.O."/>
            <person name="Rhee S.Y."/>
            <person name="Sohng J.K."/>
        </authorList>
    </citation>
    <scope>NUCLEOTIDE SEQUENCE</scope>
    <source>
        <tissue evidence="2">Leaf</tissue>
    </source>
</reference>
<gene>
    <name evidence="2" type="ORF">G2W53_038582</name>
</gene>
<feature type="region of interest" description="Disordered" evidence="1">
    <location>
        <begin position="1"/>
        <end position="20"/>
    </location>
</feature>
<dbReference type="Proteomes" id="UP000634136">
    <property type="component" value="Unassembled WGS sequence"/>
</dbReference>
<dbReference type="AlphaFoldDB" id="A0A834W5C0"/>
<name>A0A834W5C0_9FABA</name>